<proteinExistence type="predicted"/>
<dbReference type="Proteomes" id="UP000030762">
    <property type="component" value="Unassembled WGS sequence"/>
</dbReference>
<sequence length="664" mass="71886">MDATQMLEVNCGWSSRGASTVVGATYLHGTSGQLLVTASDQVVRCNTAMYASGVALQLQSWDFRPDSAQAITVPAVKHGKKYIYYAVRGKAKTELISWAAETTKLDASLPSVGLPFPVHQLFTHPRLDGVILVTVGGSIHLYNGALSTLVAAPAKAKGKAKKLTTVFASVDADAAGQLYMALLTKAETYNVCIYTLDTTTNKAVLHRKDTLSSTDDLTSGAFHAKDASLSLLWASGLWQSVSADGVKDLTSLAVTDGKKRRKVSAVAYQTCEAAPHTVAIASTSDVRLWDSKYGVCLSTHPLAANSHGNLLRVFAFPVHSLALVYEKAVLFTAFHARPSTLATVLGKGAAPMTTSTVLISTKVDNKDVPSVVPALEVETWPAQMLVGNDAQKEVLEQLTNESVTPTRDAFAAVFDKYVFKHGKSNKVRGVLSPLFVTQVAARCIASASLGLWRELRVLIRSRHLCSRSLPALIPTLLAHKQWGLLDTSLRCLADIDEATSIRIVKFVLRHATTASVERYEKLTKDASVKTPAQLVDHFVHLVVILPKTDVFLQNAMATLTLPDVLALLALLKKWYVRKDADLTAVIEWMSLLVDVHFTRLVLESDTHQDAINRVVGETQALVAQHLDTCTFMADVHGELDQLLSGARLPQTGTVPDYSVETVVL</sequence>
<reference evidence="1 2" key="1">
    <citation type="submission" date="2012-04" db="EMBL/GenBank/DDBJ databases">
        <title>The Genome Sequence of Saprolegnia declina VS20.</title>
        <authorList>
            <consortium name="The Broad Institute Genome Sequencing Platform"/>
            <person name="Russ C."/>
            <person name="Nusbaum C."/>
            <person name="Tyler B."/>
            <person name="van West P."/>
            <person name="Dieguez-Uribeondo J."/>
            <person name="de Bruijn I."/>
            <person name="Tripathy S."/>
            <person name="Jiang R."/>
            <person name="Young S.K."/>
            <person name="Zeng Q."/>
            <person name="Gargeya S."/>
            <person name="Fitzgerald M."/>
            <person name="Haas B."/>
            <person name="Abouelleil A."/>
            <person name="Alvarado L."/>
            <person name="Arachchi H.M."/>
            <person name="Berlin A."/>
            <person name="Chapman S.B."/>
            <person name="Goldberg J."/>
            <person name="Griggs A."/>
            <person name="Gujja S."/>
            <person name="Hansen M."/>
            <person name="Howarth C."/>
            <person name="Imamovic A."/>
            <person name="Larimer J."/>
            <person name="McCowen C."/>
            <person name="Montmayeur A."/>
            <person name="Murphy C."/>
            <person name="Neiman D."/>
            <person name="Pearson M."/>
            <person name="Priest M."/>
            <person name="Roberts A."/>
            <person name="Saif S."/>
            <person name="Shea T."/>
            <person name="Sisk P."/>
            <person name="Sykes S."/>
            <person name="Wortman J."/>
            <person name="Nusbaum C."/>
            <person name="Birren B."/>
        </authorList>
    </citation>
    <scope>NUCLEOTIDE SEQUENCE [LARGE SCALE GENOMIC DNA]</scope>
    <source>
        <strain evidence="1 2">VS20</strain>
    </source>
</reference>
<dbReference type="InterPro" id="IPR011047">
    <property type="entry name" value="Quinoprotein_ADH-like_sf"/>
</dbReference>
<dbReference type="VEuPathDB" id="FungiDB:SDRG_03950"/>
<accession>T0S8P4</accession>
<dbReference type="GO" id="GO:0003723">
    <property type="term" value="F:RNA binding"/>
    <property type="evidence" value="ECO:0007669"/>
    <property type="project" value="TreeGrafter"/>
</dbReference>
<gene>
    <name evidence="1" type="ORF">SDRG_03950</name>
</gene>
<dbReference type="InParanoid" id="T0S8P4"/>
<dbReference type="GO" id="GO:0005730">
    <property type="term" value="C:nucleolus"/>
    <property type="evidence" value="ECO:0007669"/>
    <property type="project" value="TreeGrafter"/>
</dbReference>
<keyword evidence="2" id="KW-1185">Reference proteome</keyword>
<dbReference type="PANTHER" id="PTHR15633:SF2">
    <property type="entry name" value="NUCLEOLAR PROTEIN 11"/>
    <property type="match status" value="1"/>
</dbReference>
<dbReference type="SUPFAM" id="SSF50998">
    <property type="entry name" value="Quinoprotein alcohol dehydrogenase-like"/>
    <property type="match status" value="1"/>
</dbReference>
<dbReference type="EMBL" id="JH767140">
    <property type="protein sequence ID" value="EQC38997.1"/>
    <property type="molecule type" value="Genomic_DNA"/>
</dbReference>
<dbReference type="GO" id="GO:0030490">
    <property type="term" value="P:maturation of SSU-rRNA"/>
    <property type="evidence" value="ECO:0007669"/>
    <property type="project" value="InterPro"/>
</dbReference>
<name>T0S8P4_SAPDV</name>
<dbReference type="eggNOG" id="ENOG502R7JC">
    <property type="taxonomic scope" value="Eukaryota"/>
</dbReference>
<dbReference type="GeneID" id="19944677"/>
<organism evidence="1 2">
    <name type="scientific">Saprolegnia diclina (strain VS20)</name>
    <dbReference type="NCBI Taxonomy" id="1156394"/>
    <lineage>
        <taxon>Eukaryota</taxon>
        <taxon>Sar</taxon>
        <taxon>Stramenopiles</taxon>
        <taxon>Oomycota</taxon>
        <taxon>Saprolegniomycetes</taxon>
        <taxon>Saprolegniales</taxon>
        <taxon>Saprolegniaceae</taxon>
        <taxon>Saprolegnia</taxon>
    </lineage>
</organism>
<evidence type="ECO:0000313" key="2">
    <source>
        <dbReference type="Proteomes" id="UP000030762"/>
    </source>
</evidence>
<dbReference type="InterPro" id="IPR042859">
    <property type="entry name" value="NOL11"/>
</dbReference>
<dbReference type="OMA" id="LECAIVH"/>
<dbReference type="PANTHER" id="PTHR15633">
    <property type="entry name" value="NUCLEOLAR PROTEIN 11"/>
    <property type="match status" value="1"/>
</dbReference>
<dbReference type="OrthoDB" id="6502630at2759"/>
<evidence type="ECO:0000313" key="1">
    <source>
        <dbReference type="EMBL" id="EQC38997.1"/>
    </source>
</evidence>
<dbReference type="RefSeq" id="XP_008607821.1">
    <property type="nucleotide sequence ID" value="XM_008609599.1"/>
</dbReference>
<protein>
    <submittedName>
        <fullName evidence="1">Uncharacterized protein</fullName>
    </submittedName>
</protein>
<dbReference type="AlphaFoldDB" id="T0S8P4"/>